<feature type="compositionally biased region" description="Low complexity" evidence="2">
    <location>
        <begin position="523"/>
        <end position="533"/>
    </location>
</feature>
<keyword evidence="1" id="KW-0539">Nucleus</keyword>
<proteinExistence type="predicted"/>
<evidence type="ECO:0000259" key="3">
    <source>
        <dbReference type="PROSITE" id="PS50048"/>
    </source>
</evidence>
<dbReference type="InterPro" id="IPR001138">
    <property type="entry name" value="Zn2Cys6_DnaBD"/>
</dbReference>
<dbReference type="Proteomes" id="UP001338125">
    <property type="component" value="Unassembled WGS sequence"/>
</dbReference>
<dbReference type="SUPFAM" id="SSF57701">
    <property type="entry name" value="Zn2/Cys6 DNA-binding domain"/>
    <property type="match status" value="1"/>
</dbReference>
<dbReference type="Gene3D" id="4.10.240.10">
    <property type="entry name" value="Zn(2)-C6 fungal-type DNA-binding domain"/>
    <property type="match status" value="1"/>
</dbReference>
<feature type="domain" description="Zn(2)-C6 fungal-type" evidence="3">
    <location>
        <begin position="65"/>
        <end position="94"/>
    </location>
</feature>
<feature type="compositionally biased region" description="Basic and acidic residues" evidence="2">
    <location>
        <begin position="282"/>
        <end position="304"/>
    </location>
</feature>
<feature type="region of interest" description="Disordered" evidence="2">
    <location>
        <begin position="282"/>
        <end position="311"/>
    </location>
</feature>
<feature type="region of interest" description="Disordered" evidence="2">
    <location>
        <begin position="142"/>
        <end position="195"/>
    </location>
</feature>
<dbReference type="Pfam" id="PF00172">
    <property type="entry name" value="Zn_clus"/>
    <property type="match status" value="1"/>
</dbReference>
<evidence type="ECO:0000313" key="5">
    <source>
        <dbReference type="Proteomes" id="UP001338125"/>
    </source>
</evidence>
<feature type="compositionally biased region" description="Low complexity" evidence="2">
    <location>
        <begin position="29"/>
        <end position="42"/>
    </location>
</feature>
<feature type="region of interest" description="Disordered" evidence="2">
    <location>
        <begin position="411"/>
        <end position="441"/>
    </location>
</feature>
<comment type="caution">
    <text evidence="4">The sequence shown here is derived from an EMBL/GenBank/DDBJ whole genome shotgun (WGS) entry which is preliminary data.</text>
</comment>
<gene>
    <name evidence="4" type="ORF">PT974_11283</name>
</gene>
<organism evidence="4 5">
    <name type="scientific">Cladobotryum mycophilum</name>
    <dbReference type="NCBI Taxonomy" id="491253"/>
    <lineage>
        <taxon>Eukaryota</taxon>
        <taxon>Fungi</taxon>
        <taxon>Dikarya</taxon>
        <taxon>Ascomycota</taxon>
        <taxon>Pezizomycotina</taxon>
        <taxon>Sordariomycetes</taxon>
        <taxon>Hypocreomycetidae</taxon>
        <taxon>Hypocreales</taxon>
        <taxon>Hypocreaceae</taxon>
        <taxon>Cladobotryum</taxon>
    </lineage>
</organism>
<dbReference type="PROSITE" id="PS00463">
    <property type="entry name" value="ZN2_CY6_FUNGAL_1"/>
    <property type="match status" value="1"/>
</dbReference>
<dbReference type="PANTHER" id="PTHR47785:SF4">
    <property type="entry name" value="ZN(II)2CYS6 TRANSCRIPTION FACTOR (EUROFUNG)"/>
    <property type="match status" value="1"/>
</dbReference>
<dbReference type="SMART" id="SM00066">
    <property type="entry name" value="GAL4"/>
    <property type="match status" value="1"/>
</dbReference>
<accession>A0ABR0S5V9</accession>
<reference evidence="4 5" key="1">
    <citation type="submission" date="2024-01" db="EMBL/GenBank/DDBJ databases">
        <title>Complete genome of Cladobotryum mycophilum ATHUM6906.</title>
        <authorList>
            <person name="Christinaki A.C."/>
            <person name="Myridakis A.I."/>
            <person name="Kouvelis V.N."/>
        </authorList>
    </citation>
    <scope>NUCLEOTIDE SEQUENCE [LARGE SCALE GENOMIC DNA]</scope>
    <source>
        <strain evidence="4 5">ATHUM6906</strain>
    </source>
</reference>
<dbReference type="PANTHER" id="PTHR47785">
    <property type="entry name" value="ZN(II)2CYS6 TRANSCRIPTION FACTOR (EUROFUNG)-RELATED-RELATED"/>
    <property type="match status" value="1"/>
</dbReference>
<dbReference type="CDD" id="cd00067">
    <property type="entry name" value="GAL4"/>
    <property type="match status" value="1"/>
</dbReference>
<name>A0ABR0S5V9_9HYPO</name>
<feature type="compositionally biased region" description="Low complexity" evidence="2">
    <location>
        <begin position="428"/>
        <end position="440"/>
    </location>
</feature>
<dbReference type="PROSITE" id="PS50048">
    <property type="entry name" value="ZN2_CY6_FUNGAL_2"/>
    <property type="match status" value="1"/>
</dbReference>
<feature type="region of interest" description="Disordered" evidence="2">
    <location>
        <begin position="484"/>
        <end position="533"/>
    </location>
</feature>
<dbReference type="InterPro" id="IPR036864">
    <property type="entry name" value="Zn2-C6_fun-type_DNA-bd_sf"/>
</dbReference>
<protein>
    <recommendedName>
        <fullName evidence="3">Zn(2)-C6 fungal-type domain-containing protein</fullName>
    </recommendedName>
</protein>
<keyword evidence="5" id="KW-1185">Reference proteome</keyword>
<sequence>MNYENGPSVPPTPGGYRTPSYAPHTPIPHQTQYEQQSTYQHQQEPFYGVYSTGVSKKKNTRASQACDQCRQLKAKCDETKPCKTCRDKGTECRYRDPVPKATDKAQADILEGIQSIQSTLTLLSEQFGNLDSRVSKMESVLIRSGGLSPPPKRKFSHDDDDEDDDDYKRQESPPAPHERPHHRHYIEDSSQDHPVMSTEIPISMMLDEEEEVEPGPPVPPGEPAIPINHTTLAGLLLNWDAIKELTADHLDRAGVRYISDYPIGQEQQRGMLKVYGRGEDFRGTKRDKDKELGKDTNSRDDHGSLDMSDDLSDIASSSPAADWGQLGGLSPGDQVIYQGGVLGADGNPDFTGDKIWSYTESFKTHILSMHPIIQPAVIDMWVQQFIAGLPAVTQNSVKPMVSKPTFAVSQSFSEMTGSKRKRSPMPDGSGSSSTAAASKSWRPNRSVHSAMVLVVLALGKICLHRKNVPDAVFSSDPLLQMTGSPVVRNGVPPSPTQGSPPSFPHSQSSGLPSPREHERGSQSRRSSIHGSSSIHTGFSLKKNFEAIPGLEYFALATDIIGNQLGSYNNMKAVYANIFAGLYHGQLARPLESFAYIHRAGHNLQVIMRSTLDRLRTIKQKGEFPIDTRSNNITLAFWTCLQLESDLIAELPLPPSGLLQYEDDMPPPNMSILPGFDQRVLDSYLGQLYLRKHLNSIHRMFYSPDDKNNMESDKFKNVRLVADAVSGMDWVPHSFRFQETDLPATDILSARLRAKYWGAQVITYRPFVRQILQWSFEKKHHPTSPHAVLSEFRGGIVAPHIPASTMLPTDLPPSLIELAHKGINALIESTRAFHGLGKERPIITNVFGTAHAQWGNMLVLTAAYKDPILNAFIDKSLLGELLDRTIYFLRQSATLTSTLRIDMLILEGLYFSLFPGGELTHNPDAITSLTSFTSASSAPTPMAAPPPVSYVVNDSAMAHSMPPQTHMGFPHGQ</sequence>
<feature type="compositionally biased region" description="Polar residues" evidence="2">
    <location>
        <begin position="496"/>
        <end position="511"/>
    </location>
</feature>
<evidence type="ECO:0000313" key="4">
    <source>
        <dbReference type="EMBL" id="KAK5987165.1"/>
    </source>
</evidence>
<evidence type="ECO:0000256" key="1">
    <source>
        <dbReference type="ARBA" id="ARBA00023242"/>
    </source>
</evidence>
<dbReference type="EMBL" id="JAVFKD010000016">
    <property type="protein sequence ID" value="KAK5987165.1"/>
    <property type="molecule type" value="Genomic_DNA"/>
</dbReference>
<evidence type="ECO:0000256" key="2">
    <source>
        <dbReference type="SAM" id="MobiDB-lite"/>
    </source>
</evidence>
<dbReference type="InterPro" id="IPR053181">
    <property type="entry name" value="EcdB-like_regulator"/>
</dbReference>
<feature type="region of interest" description="Disordered" evidence="2">
    <location>
        <begin position="1"/>
        <end position="42"/>
    </location>
</feature>